<feature type="compositionally biased region" description="Low complexity" evidence="1">
    <location>
        <begin position="236"/>
        <end position="254"/>
    </location>
</feature>
<evidence type="ECO:0000256" key="3">
    <source>
        <dbReference type="SAM" id="SignalP"/>
    </source>
</evidence>
<reference evidence="5" key="1">
    <citation type="journal article" date="2018" name="Nat. Microbiol.">
        <title>Leveraging single-cell genomics to expand the fungal tree of life.</title>
        <authorList>
            <person name="Ahrendt S.R."/>
            <person name="Quandt C.A."/>
            <person name="Ciobanu D."/>
            <person name="Clum A."/>
            <person name="Salamov A."/>
            <person name="Andreopoulos B."/>
            <person name="Cheng J.F."/>
            <person name="Woyke T."/>
            <person name="Pelin A."/>
            <person name="Henrissat B."/>
            <person name="Reynolds N.K."/>
            <person name="Benny G.L."/>
            <person name="Smith M.E."/>
            <person name="James T.Y."/>
            <person name="Grigoriev I.V."/>
        </authorList>
    </citation>
    <scope>NUCLEOTIDE SEQUENCE [LARGE SCALE GENOMIC DNA]</scope>
    <source>
        <strain evidence="5">RSA 1356</strain>
    </source>
</reference>
<feature type="transmembrane region" description="Helical" evidence="2">
    <location>
        <begin position="199"/>
        <end position="223"/>
    </location>
</feature>
<keyword evidence="2" id="KW-0812">Transmembrane</keyword>
<dbReference type="AlphaFoldDB" id="A0A4P9XTD6"/>
<dbReference type="Proteomes" id="UP000271241">
    <property type="component" value="Unassembled WGS sequence"/>
</dbReference>
<sequence>MSAIFLLWLPLLWLLQNASTASTTGLPSSSAVSLHRKQWPSVKLPDVLNGAPGPTLLEQGDVSHCLLTLYCAPNNNTLVQLGDNLTVTWNVRSARLGEAPAATTPIILALIDPQTQAVLTTKRVINNDSGSPNASIPITQALLGQQDKRPLSLVVRSDGTAASSSSSASLSLTVMSTLAAKASKDGGLSTSTASLTDGAISAIVIGVIAFFVFDAIVIAVVLIRRRRRHRQKWKQLHTQQQQLHTQQQQQQQQQPTAHVPTAIHAEDIYSLPHSNAQTGPTHHHHKLAS</sequence>
<keyword evidence="5" id="KW-1185">Reference proteome</keyword>
<feature type="region of interest" description="Disordered" evidence="1">
    <location>
        <begin position="234"/>
        <end position="259"/>
    </location>
</feature>
<proteinExistence type="predicted"/>
<name>A0A4P9XTD6_9FUNG</name>
<evidence type="ECO:0000313" key="5">
    <source>
        <dbReference type="Proteomes" id="UP000271241"/>
    </source>
</evidence>
<keyword evidence="2" id="KW-1133">Transmembrane helix</keyword>
<feature type="chain" id="PRO_5020661756" evidence="3">
    <location>
        <begin position="21"/>
        <end position="289"/>
    </location>
</feature>
<protein>
    <submittedName>
        <fullName evidence="4">Uncharacterized protein</fullName>
    </submittedName>
</protein>
<keyword evidence="2" id="KW-0472">Membrane</keyword>
<evidence type="ECO:0000256" key="1">
    <source>
        <dbReference type="SAM" id="MobiDB-lite"/>
    </source>
</evidence>
<evidence type="ECO:0000313" key="4">
    <source>
        <dbReference type="EMBL" id="RKP09252.1"/>
    </source>
</evidence>
<accession>A0A4P9XTD6</accession>
<dbReference type="EMBL" id="KZ992528">
    <property type="protein sequence ID" value="RKP09252.1"/>
    <property type="molecule type" value="Genomic_DNA"/>
</dbReference>
<keyword evidence="3" id="KW-0732">Signal</keyword>
<feature type="signal peptide" evidence="3">
    <location>
        <begin position="1"/>
        <end position="20"/>
    </location>
</feature>
<gene>
    <name evidence="4" type="ORF">THASP1DRAFT_28958</name>
</gene>
<organism evidence="4 5">
    <name type="scientific">Thamnocephalis sphaerospora</name>
    <dbReference type="NCBI Taxonomy" id="78915"/>
    <lineage>
        <taxon>Eukaryota</taxon>
        <taxon>Fungi</taxon>
        <taxon>Fungi incertae sedis</taxon>
        <taxon>Zoopagomycota</taxon>
        <taxon>Zoopagomycotina</taxon>
        <taxon>Zoopagomycetes</taxon>
        <taxon>Zoopagales</taxon>
        <taxon>Sigmoideomycetaceae</taxon>
        <taxon>Thamnocephalis</taxon>
    </lineage>
</organism>
<evidence type="ECO:0000256" key="2">
    <source>
        <dbReference type="SAM" id="Phobius"/>
    </source>
</evidence>